<sequence>MNKYNLEQNEQYPFGYELSPEEEMDLYMNSSYSGGRIISLEASYRKTEHDEVFMSVYAYDPADVTRALVEADEWVVLHRTPTGYKDGCCPVCKGLVYIRGHDSTGHRPHFVHYKNSMCPTVPENHNPYNQFRNLPRDINLAKENKKWVWENLNTIRDKIRAEFPSLQFSWGDFISVIRGADQYSIWSLKDMPTGYIPYVLLACVDRFYQTGYRKHECYFVLEPTPDGPVEAGAYWNQTGSIKRSLWQVQLPSRNVIQHEIKTDVQPVWYMGQIDFLLKGRT</sequence>
<name>A0A629KHP5_SALER</name>
<comment type="caution">
    <text evidence="1">The sequence shown here is derived from an EMBL/GenBank/DDBJ whole genome shotgun (WGS) entry which is preliminary data.</text>
</comment>
<accession>A0A629KHP5</accession>
<dbReference type="EMBL" id="AAMCFY010000230">
    <property type="protein sequence ID" value="EDF8922141.1"/>
    <property type="molecule type" value="Genomic_DNA"/>
</dbReference>
<gene>
    <name evidence="1" type="ORF">GCB20_24875</name>
</gene>
<proteinExistence type="predicted"/>
<dbReference type="AlphaFoldDB" id="A0A629KHP5"/>
<evidence type="ECO:0000313" key="1">
    <source>
        <dbReference type="EMBL" id="EDF8922141.1"/>
    </source>
</evidence>
<protein>
    <submittedName>
        <fullName evidence="1">Uncharacterized protein</fullName>
    </submittedName>
</protein>
<reference evidence="1" key="1">
    <citation type="submission" date="2019-10" db="EMBL/GenBank/DDBJ databases">
        <authorList>
            <consortium name="PulseNet: The National Subtyping Network for Foodborne Disease Surveillance"/>
            <person name="Tarr C.L."/>
            <person name="Trees E."/>
            <person name="Katz L.S."/>
            <person name="Carleton-Romer H.A."/>
            <person name="Stroika S."/>
            <person name="Kucerova Z."/>
            <person name="Roache K.F."/>
            <person name="Sabol A.L."/>
            <person name="Besser J."/>
            <person name="Gerner-Smidt P."/>
        </authorList>
    </citation>
    <scope>NUCLEOTIDE SEQUENCE</scope>
    <source>
        <strain evidence="1">PNUSAS108628</strain>
    </source>
</reference>
<organism evidence="1">
    <name type="scientific">Salmonella enterica</name>
    <name type="common">Salmonella choleraesuis</name>
    <dbReference type="NCBI Taxonomy" id="28901"/>
    <lineage>
        <taxon>Bacteria</taxon>
        <taxon>Pseudomonadati</taxon>
        <taxon>Pseudomonadota</taxon>
        <taxon>Gammaproteobacteria</taxon>
        <taxon>Enterobacterales</taxon>
        <taxon>Enterobacteriaceae</taxon>
        <taxon>Salmonella</taxon>
    </lineage>
</organism>